<gene>
    <name evidence="2" type="ORF">BBAD15_g4718</name>
</gene>
<dbReference type="InterPro" id="IPR012337">
    <property type="entry name" value="RNaseH-like_sf"/>
</dbReference>
<dbReference type="GO" id="GO:0005634">
    <property type="term" value="C:nucleus"/>
    <property type="evidence" value="ECO:0007669"/>
    <property type="project" value="TreeGrafter"/>
</dbReference>
<dbReference type="PANTHER" id="PTHR28083">
    <property type="entry name" value="GOOD FOR FULL DBP5 ACTIVITY PROTEIN 2"/>
    <property type="match status" value="1"/>
</dbReference>
<name>A0A0A2VU86_BEABA</name>
<dbReference type="InterPro" id="IPR036397">
    <property type="entry name" value="RNaseH_sf"/>
</dbReference>
<organism evidence="2 3">
    <name type="scientific">Beauveria bassiana D1-5</name>
    <dbReference type="NCBI Taxonomy" id="1245745"/>
    <lineage>
        <taxon>Eukaryota</taxon>
        <taxon>Fungi</taxon>
        <taxon>Dikarya</taxon>
        <taxon>Ascomycota</taxon>
        <taxon>Pezizomycotina</taxon>
        <taxon>Sordariomycetes</taxon>
        <taxon>Hypocreomycetidae</taxon>
        <taxon>Hypocreales</taxon>
        <taxon>Cordycipitaceae</taxon>
        <taxon>Beauveria</taxon>
    </lineage>
</organism>
<dbReference type="Pfam" id="PF21762">
    <property type="entry name" value="DEDDh_C"/>
    <property type="match status" value="1"/>
</dbReference>
<proteinExistence type="predicted"/>
<dbReference type="HOGENOM" id="CLU_2170610_0_0_1"/>
<evidence type="ECO:0000313" key="3">
    <source>
        <dbReference type="Proteomes" id="UP000030106"/>
    </source>
</evidence>
<evidence type="ECO:0000313" key="2">
    <source>
        <dbReference type="EMBL" id="KGQ09937.1"/>
    </source>
</evidence>
<sequence>MLLSKLAPRLAELVKGRDYVLVGHGIDEDIKLLNQLHPDIAGNSAYLFDTVKAAQFPLQLYYRYSLGKLLDELDLKHANLHAADNDAHFALKALLMLAVRDALPGKHRGT</sequence>
<dbReference type="InterPro" id="IPR048519">
    <property type="entry name" value="Gfd2/YDR514C-like_C"/>
</dbReference>
<protein>
    <recommendedName>
        <fullName evidence="1">Gfd2/YDR514C-like C-terminal domain-containing protein</fullName>
    </recommendedName>
</protein>
<dbReference type="SUPFAM" id="SSF53098">
    <property type="entry name" value="Ribonuclease H-like"/>
    <property type="match status" value="1"/>
</dbReference>
<dbReference type="Gene3D" id="3.30.420.10">
    <property type="entry name" value="Ribonuclease H-like superfamily/Ribonuclease H"/>
    <property type="match status" value="1"/>
</dbReference>
<dbReference type="InterPro" id="IPR040151">
    <property type="entry name" value="Gfd2/YDR514C-like"/>
</dbReference>
<dbReference type="OrthoDB" id="4870834at2759"/>
<dbReference type="PANTHER" id="PTHR28083:SF1">
    <property type="entry name" value="GOOD FOR FULL DBP5 ACTIVITY PROTEIN 2"/>
    <property type="match status" value="1"/>
</dbReference>
<accession>A0A0A2VU86</accession>
<dbReference type="AlphaFoldDB" id="A0A0A2VU86"/>
<dbReference type="EMBL" id="ANFO01000385">
    <property type="protein sequence ID" value="KGQ09937.1"/>
    <property type="molecule type" value="Genomic_DNA"/>
</dbReference>
<reference evidence="2 3" key="1">
    <citation type="submission" date="2012-10" db="EMBL/GenBank/DDBJ databases">
        <title>Genome sequencing and analysis of entomopathogenic fungi Beauveria bassiana D1-5.</title>
        <authorList>
            <person name="Li Q."/>
            <person name="Wang L."/>
            <person name="Zhang Z."/>
            <person name="Wang Q."/>
            <person name="Ren J."/>
            <person name="Wang M."/>
            <person name="Xu W."/>
            <person name="Wang J."/>
            <person name="Lu Y."/>
            <person name="Du Q."/>
            <person name="Sun Z."/>
        </authorList>
    </citation>
    <scope>NUCLEOTIDE SEQUENCE [LARGE SCALE GENOMIC DNA]</scope>
    <source>
        <strain evidence="2 3">D1-5</strain>
    </source>
</reference>
<dbReference type="Proteomes" id="UP000030106">
    <property type="component" value="Unassembled WGS sequence"/>
</dbReference>
<dbReference type="GO" id="GO:0003676">
    <property type="term" value="F:nucleic acid binding"/>
    <property type="evidence" value="ECO:0007669"/>
    <property type="project" value="InterPro"/>
</dbReference>
<evidence type="ECO:0000259" key="1">
    <source>
        <dbReference type="Pfam" id="PF21762"/>
    </source>
</evidence>
<comment type="caution">
    <text evidence="2">The sequence shown here is derived from an EMBL/GenBank/DDBJ whole genome shotgun (WGS) entry which is preliminary data.</text>
</comment>
<feature type="domain" description="Gfd2/YDR514C-like C-terminal" evidence="1">
    <location>
        <begin position="15"/>
        <end position="96"/>
    </location>
</feature>